<organism evidence="2 3">
    <name type="scientific">Amycolatopsis dongchuanensis</name>
    <dbReference type="NCBI Taxonomy" id="1070866"/>
    <lineage>
        <taxon>Bacteria</taxon>
        <taxon>Bacillati</taxon>
        <taxon>Actinomycetota</taxon>
        <taxon>Actinomycetes</taxon>
        <taxon>Pseudonocardiales</taxon>
        <taxon>Pseudonocardiaceae</taxon>
        <taxon>Amycolatopsis</taxon>
    </lineage>
</organism>
<protein>
    <submittedName>
        <fullName evidence="2">Uncharacterized protein</fullName>
    </submittedName>
</protein>
<dbReference type="Proteomes" id="UP001500192">
    <property type="component" value="Unassembled WGS sequence"/>
</dbReference>
<sequence>MLTLDQSITPIEHLRWSGTVRVYVNSQLSGGGDPGGDRSAHLESERGATRQGFKSLRFRFVAGGYAGPGPGPVPSRRRPSITSPVIGSTVTVSVLSPRK</sequence>
<dbReference type="EMBL" id="BAABIB010000077">
    <property type="protein sequence ID" value="GAA5167055.1"/>
    <property type="molecule type" value="Genomic_DNA"/>
</dbReference>
<evidence type="ECO:0000313" key="2">
    <source>
        <dbReference type="EMBL" id="GAA5167055.1"/>
    </source>
</evidence>
<name>A0ABP9QTH5_9PSEU</name>
<evidence type="ECO:0000313" key="3">
    <source>
        <dbReference type="Proteomes" id="UP001500192"/>
    </source>
</evidence>
<keyword evidence="3" id="KW-1185">Reference proteome</keyword>
<comment type="caution">
    <text evidence="2">The sequence shown here is derived from an EMBL/GenBank/DDBJ whole genome shotgun (WGS) entry which is preliminary data.</text>
</comment>
<evidence type="ECO:0000256" key="1">
    <source>
        <dbReference type="SAM" id="MobiDB-lite"/>
    </source>
</evidence>
<feature type="region of interest" description="Disordered" evidence="1">
    <location>
        <begin position="27"/>
        <end position="48"/>
    </location>
</feature>
<accession>A0ABP9QTH5</accession>
<gene>
    <name evidence="2" type="ORF">GCM10023214_40600</name>
</gene>
<reference evidence="3" key="1">
    <citation type="journal article" date="2019" name="Int. J. Syst. Evol. Microbiol.">
        <title>The Global Catalogue of Microorganisms (GCM) 10K type strain sequencing project: providing services to taxonomists for standard genome sequencing and annotation.</title>
        <authorList>
            <consortium name="The Broad Institute Genomics Platform"/>
            <consortium name="The Broad Institute Genome Sequencing Center for Infectious Disease"/>
            <person name="Wu L."/>
            <person name="Ma J."/>
        </authorList>
    </citation>
    <scope>NUCLEOTIDE SEQUENCE [LARGE SCALE GENOMIC DNA]</scope>
    <source>
        <strain evidence="3">JCM 18054</strain>
    </source>
</reference>
<feature type="compositionally biased region" description="Basic and acidic residues" evidence="1">
    <location>
        <begin position="35"/>
        <end position="48"/>
    </location>
</feature>
<proteinExistence type="predicted"/>